<feature type="region of interest" description="Disordered" evidence="5">
    <location>
        <begin position="488"/>
        <end position="507"/>
    </location>
</feature>
<feature type="compositionally biased region" description="Pro residues" evidence="5">
    <location>
        <begin position="253"/>
        <end position="264"/>
    </location>
</feature>
<feature type="region of interest" description="Disordered" evidence="5">
    <location>
        <begin position="54"/>
        <end position="107"/>
    </location>
</feature>
<evidence type="ECO:0000256" key="4">
    <source>
        <dbReference type="ARBA" id="ARBA00023212"/>
    </source>
</evidence>
<accession>A0ABD3M1L5</accession>
<sequence length="1938" mass="212900">MMGSSIGGSTPKNNTPGHCHEIVQDDDDDNDKDYDDDIEFMEKSFYCIGEEDGFCNSSSVHESDISETDSEAYYYENQEEDDGGGDDGVEAGKDDEGAGDDSATTTTSLGAIVSNDIIMMNDNSPSGKVVVNCRVGDEEIHASLVLQNDDHEEPRNNDKLFNNFLIAGVKSPPEAEATSVKENITTTDAPAPSSPAIKSMTTTMATVSSSNRMQHQVNNNNNMMPTNPPSPSVLEAVLADTKTPSSKHTSQQQPPPPPQTPLPPSSTCSLRHHGYVTTSLKRMLYQQESELSHVMRSIDALSSTPGRIARLCHEEIMGEVDCDDDEYDDIMVLGEGEDDVEIKLDNGDGRKADQYELSPVKKRLMIDSNNYEGHNDTSREEKRRLESMTEEALSQLQEERDCAHSRRSGSEHHDVETSTTMKDIGTSMTTSDLPQTPSLVEDVGMMSEIKSPAMLFTKAATLTTLPPSSVTTPTHSEPSILMNLQSGATADSSPLASHQSTPTTHQSFAPSMLNELSLQDQLSTVEVNSVGQRTETVTDSETTASKSEVVQQLKVAEVSTDNENQDFEVPDSIQTLFRDADTLLQNFVASLDLVGNEGGELSSSPQEEDSRRVAENNDMMVSGKVDEENRLEERHGRKEHHELSPVKKRLVMDSKNYDGHNETSTKEKRRLESMTEEKELNLQEESDCVHSRRSGSDHHHLETSTIMKDIEISMTTSALPQTPSPVEDVGMRSEIESPTTPSLQTNLQSGASANSSPLASHQSTPPKTPFEPLMPNEPSLQDQLSTVEVNSVGQRTDSVPECETNASKSEIAQILKVAEVSADNENQDFEVPDRIQTLFREADTLLQNFCESSGLLGKDGGEQACFMQRNSLLMSSPQMEDDLMASIVGGEVKPLNDSKHNLNKEQSLRESSIVDNNDKLPLSPNGNRQTETNAAPAIPVCNSGDDIDVDFSCNPGSGDHFDANVTFDTAIGSLGRLGRDIDHFFDARETMDEVTLADGSGGAIQSQQNTIDGNVSGECVLTSVDDVQDDTKPPESVDDICVASFAESNKASCSVQSHYEGSVGQNDVVADNLPEISRAESELEIFETGEMNAANQPEGQSHVLAMDNHPNNSATGHFSATFVRRDESTPLSPNEEHGVDDLPAESISQDVSHSTEIAFAEQFGDDLQMIDGETRRGQSTLGALDESMLNESIFMPNISIDAISNSPESPARLPTSAGLLAAMSEDESQEGDDSDDEAFFPNNLDFSSRTKAAAAADNPRTEKDQPPVSKCNHEVPALTVASSIEKKKPGTRIKSTAAKASSSFPPTNNSAVLSRANQGSVSRAKLNQLPPRKEETRKHPISSASTQRRNRSSLKVTSRENRKVPPTWSPPSAMKPAKKRSRSLNASNVRVEGSGEDNKRVSLSDISVRATSRHKSNLPPSRQCITTPAFGRPPLTRKADEMTKSKVDSGKENNRVENTTGRIKSEMKSSISMKQSLVSITRARRQSDTNSQLTSDHRQQKKAVDMERLNRLAEPRHRRSMAPPANDSPAKTVKKEAISSAAGPPSFLSRTSSRPKVKSTAELEKEQMERIAPFKAQTIRGSSIEIKSRYKTASKLPLPSTQASTPSPISESESKLKPPTAAKPPPFHYRRESGLYKPTPVRKQVQTFGESVQHYLNHGLRDSLPSPQIKPIATPKPPSFLRRQSLSKTSTMKSSEDIELEECQKQFRARAISFGSAPIVHHGQGRQLPVPRQNLPAQKQRRETPKRDPPRALTTPSPFRFHTNLRAESTRPPLPNADDVELSKKFRALPLPNSSSRFFKGNGTGDTPFHIRAQLQYEIAKQKKETLTKGVIDGNDGRFKARPVPKTTYEALPLERPVRVQALTQPKPPRLSLSGRAEARKLFDRQSEEVRNNDNALRQTKEQQQKEMEEEEIRRKRRSYADDGGFCFKAMPIRIEYI</sequence>
<evidence type="ECO:0000256" key="3">
    <source>
        <dbReference type="ARBA" id="ARBA00022490"/>
    </source>
</evidence>
<dbReference type="InterPro" id="IPR027329">
    <property type="entry name" value="TPX2_C"/>
</dbReference>
<feature type="compositionally biased region" description="Low complexity" evidence="5">
    <location>
        <begin position="241"/>
        <end position="252"/>
    </location>
</feature>
<keyword evidence="3" id="KW-0963">Cytoplasm</keyword>
<evidence type="ECO:0000313" key="7">
    <source>
        <dbReference type="EMBL" id="KAL3757940.1"/>
    </source>
</evidence>
<dbReference type="Pfam" id="PF06886">
    <property type="entry name" value="TPX2"/>
    <property type="match status" value="1"/>
</dbReference>
<feature type="compositionally biased region" description="Polar residues" evidence="5">
    <location>
        <begin position="417"/>
        <end position="438"/>
    </location>
</feature>
<gene>
    <name evidence="7" type="ORF">ACHAWU_002860</name>
</gene>
<feature type="compositionally biased region" description="Basic and acidic residues" evidence="5">
    <location>
        <begin position="1495"/>
        <end position="1515"/>
    </location>
</feature>
<feature type="compositionally biased region" description="Polar residues" evidence="5">
    <location>
        <begin position="1599"/>
        <end position="1611"/>
    </location>
</feature>
<protein>
    <recommendedName>
        <fullName evidence="6">TPX2 C-terminal domain-containing protein</fullName>
    </recommendedName>
</protein>
<feature type="compositionally biased region" description="Polar residues" evidence="5">
    <location>
        <begin position="1298"/>
        <end position="1321"/>
    </location>
</feature>
<keyword evidence="8" id="KW-1185">Reference proteome</keyword>
<reference evidence="7 8" key="1">
    <citation type="submission" date="2024-10" db="EMBL/GenBank/DDBJ databases">
        <title>Updated reference genomes for cyclostephanoid diatoms.</title>
        <authorList>
            <person name="Roberts W.R."/>
            <person name="Alverson A.J."/>
        </authorList>
    </citation>
    <scope>NUCLEOTIDE SEQUENCE [LARGE SCALE GENOMIC DNA]</scope>
    <source>
        <strain evidence="7 8">AJA232-27</strain>
    </source>
</reference>
<comment type="similarity">
    <text evidence="2">Belongs to the TPX2 family.</text>
</comment>
<organism evidence="7 8">
    <name type="scientific">Discostella pseudostelligera</name>
    <dbReference type="NCBI Taxonomy" id="259834"/>
    <lineage>
        <taxon>Eukaryota</taxon>
        <taxon>Sar</taxon>
        <taxon>Stramenopiles</taxon>
        <taxon>Ochrophyta</taxon>
        <taxon>Bacillariophyta</taxon>
        <taxon>Coscinodiscophyceae</taxon>
        <taxon>Thalassiosirophycidae</taxon>
        <taxon>Stephanodiscales</taxon>
        <taxon>Stephanodiscaceae</taxon>
        <taxon>Discostella</taxon>
    </lineage>
</organism>
<evidence type="ECO:0000256" key="5">
    <source>
        <dbReference type="SAM" id="MobiDB-lite"/>
    </source>
</evidence>
<evidence type="ECO:0000313" key="8">
    <source>
        <dbReference type="Proteomes" id="UP001530293"/>
    </source>
</evidence>
<feature type="region of interest" description="Disordered" evidence="5">
    <location>
        <begin position="369"/>
        <end position="438"/>
    </location>
</feature>
<evidence type="ECO:0000259" key="6">
    <source>
        <dbReference type="Pfam" id="PF06886"/>
    </source>
</evidence>
<feature type="compositionally biased region" description="Acidic residues" evidence="5">
    <location>
        <begin position="24"/>
        <end position="36"/>
    </location>
</feature>
<feature type="compositionally biased region" description="Basic and acidic residues" evidence="5">
    <location>
        <begin position="373"/>
        <end position="387"/>
    </location>
</feature>
<feature type="compositionally biased region" description="Basic and acidic residues" evidence="5">
    <location>
        <begin position="1559"/>
        <end position="1569"/>
    </location>
</feature>
<feature type="region of interest" description="Disordered" evidence="5">
    <location>
        <begin position="716"/>
        <end position="778"/>
    </location>
</feature>
<feature type="region of interest" description="Disordered" evidence="5">
    <location>
        <begin position="1594"/>
        <end position="1636"/>
    </location>
</feature>
<feature type="compositionally biased region" description="Acidic residues" evidence="5">
    <location>
        <begin position="77"/>
        <end position="89"/>
    </location>
</feature>
<feature type="region of interest" description="Disordered" evidence="5">
    <location>
        <begin position="1661"/>
        <end position="1697"/>
    </location>
</feature>
<feature type="region of interest" description="Disordered" evidence="5">
    <location>
        <begin position="1224"/>
        <end position="1576"/>
    </location>
</feature>
<feature type="compositionally biased region" description="Polar residues" evidence="5">
    <location>
        <begin position="7"/>
        <end position="16"/>
    </location>
</feature>
<feature type="compositionally biased region" description="Polar residues" evidence="5">
    <location>
        <begin position="1682"/>
        <end position="1693"/>
    </location>
</feature>
<feature type="compositionally biased region" description="Basic and acidic residues" evidence="5">
    <location>
        <begin position="1740"/>
        <end position="1750"/>
    </location>
</feature>
<feature type="compositionally biased region" description="Basic and acidic residues" evidence="5">
    <location>
        <begin position="397"/>
        <end position="416"/>
    </location>
</feature>
<comment type="subcellular location">
    <subcellularLocation>
        <location evidence="1">Cytoplasm</location>
        <location evidence="1">Cytoskeleton</location>
    </subcellularLocation>
</comment>
<name>A0ABD3M1L5_9STRA</name>
<dbReference type="EMBL" id="JALLBG020000247">
    <property type="protein sequence ID" value="KAL3757940.1"/>
    <property type="molecule type" value="Genomic_DNA"/>
</dbReference>
<feature type="compositionally biased region" description="Basic and acidic residues" evidence="5">
    <location>
        <begin position="1437"/>
        <end position="1455"/>
    </location>
</feature>
<feature type="region of interest" description="Disordered" evidence="5">
    <location>
        <begin position="1721"/>
        <end position="1758"/>
    </location>
</feature>
<dbReference type="Proteomes" id="UP001530293">
    <property type="component" value="Unassembled WGS sequence"/>
</dbReference>
<feature type="compositionally biased region" description="Acidic residues" evidence="5">
    <location>
        <begin position="1224"/>
        <end position="1238"/>
    </location>
</feature>
<feature type="region of interest" description="Disordered" evidence="5">
    <location>
        <begin position="1884"/>
        <end position="1916"/>
    </location>
</feature>
<comment type="caution">
    <text evidence="7">The sequence shown here is derived from an EMBL/GenBank/DDBJ whole genome shotgun (WGS) entry which is preliminary data.</text>
</comment>
<feature type="compositionally biased region" description="Polar residues" evidence="5">
    <location>
        <begin position="736"/>
        <end position="765"/>
    </location>
</feature>
<keyword evidence="4" id="KW-0206">Cytoskeleton</keyword>
<feature type="region of interest" description="Disordered" evidence="5">
    <location>
        <begin position="1"/>
        <end position="36"/>
    </location>
</feature>
<evidence type="ECO:0000256" key="2">
    <source>
        <dbReference type="ARBA" id="ARBA00005885"/>
    </source>
</evidence>
<evidence type="ECO:0000256" key="1">
    <source>
        <dbReference type="ARBA" id="ARBA00004245"/>
    </source>
</evidence>
<feature type="domain" description="TPX2 C-terminal" evidence="6">
    <location>
        <begin position="1870"/>
        <end position="1933"/>
    </location>
</feature>
<feature type="region of interest" description="Disordered" evidence="5">
    <location>
        <begin position="597"/>
        <end position="702"/>
    </location>
</feature>
<feature type="region of interest" description="Disordered" evidence="5">
    <location>
        <begin position="240"/>
        <end position="269"/>
    </location>
</feature>
<feature type="compositionally biased region" description="Basic and acidic residues" evidence="5">
    <location>
        <begin position="624"/>
        <end position="702"/>
    </location>
</feature>
<dbReference type="GO" id="GO:0005856">
    <property type="term" value="C:cytoskeleton"/>
    <property type="evidence" value="ECO:0007669"/>
    <property type="project" value="UniProtKB-SubCell"/>
</dbReference>
<proteinExistence type="inferred from homology"/>